<dbReference type="EMBL" id="KE343526">
    <property type="protein sequence ID" value="EXB32756.1"/>
    <property type="molecule type" value="Genomic_DNA"/>
</dbReference>
<sequence length="356" mass="40803">MKDDPDMIRSILLPCQSLSRYEQGTINPEKILHIAAPQLRQGSLHWRPGLVSDAIISTFRRLRALDLHDLGIKDSDSAYKKSGGLNELENLNNLRGGLPIKNLTPGKDAKAAVLGAKQDLQFLSLDWDIDQSENHNTSDHESQLEDLEPHLDLKELTLHGYGGWKLSSWLNPQRNLVKLTLQKCSRCEYLPALDQFPSLKVLVLHEMRNLEYVNSEENPACEPFFSELQLEELPRLKGWWRGGAFSYDDDDFPSFPRLSKLSIQDCPELRFMPLFPTLKDELVLDTTSWVLFQETMKRRRGALPLMNLSLVNIKDFNKGEVVKFYTRDALRVLKLDFIPELEELLKDQSTGLSPQH</sequence>
<gene>
    <name evidence="2" type="ORF">L484_012484</name>
</gene>
<dbReference type="PANTHER" id="PTHR47186:SF13">
    <property type="entry name" value="DISEASE RESISTANCE PROTEIN RGA3"/>
    <property type="match status" value="1"/>
</dbReference>
<evidence type="ECO:0000313" key="2">
    <source>
        <dbReference type="EMBL" id="EXB32756.1"/>
    </source>
</evidence>
<dbReference type="STRING" id="981085.W9QMD4"/>
<dbReference type="Gene3D" id="3.80.10.10">
    <property type="entry name" value="Ribonuclease Inhibitor"/>
    <property type="match status" value="1"/>
</dbReference>
<keyword evidence="3" id="KW-1185">Reference proteome</keyword>
<protein>
    <recommendedName>
        <fullName evidence="1">R13L1/DRL21-like LRR repeat region domain-containing protein</fullName>
    </recommendedName>
</protein>
<dbReference type="PANTHER" id="PTHR47186">
    <property type="entry name" value="LEUCINE-RICH REPEAT-CONTAINING PROTEIN 57"/>
    <property type="match status" value="1"/>
</dbReference>
<dbReference type="InterPro" id="IPR032675">
    <property type="entry name" value="LRR_dom_sf"/>
</dbReference>
<dbReference type="Proteomes" id="UP000030645">
    <property type="component" value="Unassembled WGS sequence"/>
</dbReference>
<dbReference type="AlphaFoldDB" id="W9QMD4"/>
<organism evidence="2 3">
    <name type="scientific">Morus notabilis</name>
    <dbReference type="NCBI Taxonomy" id="981085"/>
    <lineage>
        <taxon>Eukaryota</taxon>
        <taxon>Viridiplantae</taxon>
        <taxon>Streptophyta</taxon>
        <taxon>Embryophyta</taxon>
        <taxon>Tracheophyta</taxon>
        <taxon>Spermatophyta</taxon>
        <taxon>Magnoliopsida</taxon>
        <taxon>eudicotyledons</taxon>
        <taxon>Gunneridae</taxon>
        <taxon>Pentapetalae</taxon>
        <taxon>rosids</taxon>
        <taxon>fabids</taxon>
        <taxon>Rosales</taxon>
        <taxon>Moraceae</taxon>
        <taxon>Moreae</taxon>
        <taxon>Morus</taxon>
    </lineage>
</organism>
<accession>W9QMD4</accession>
<dbReference type="InterPro" id="IPR056789">
    <property type="entry name" value="LRR_R13L1-DRL21"/>
</dbReference>
<dbReference type="SUPFAM" id="SSF52058">
    <property type="entry name" value="L domain-like"/>
    <property type="match status" value="1"/>
</dbReference>
<evidence type="ECO:0000313" key="3">
    <source>
        <dbReference type="Proteomes" id="UP000030645"/>
    </source>
</evidence>
<dbReference type="eggNOG" id="KOG4658">
    <property type="taxonomic scope" value="Eukaryota"/>
</dbReference>
<dbReference type="Pfam" id="PF25019">
    <property type="entry name" value="LRR_R13L1-DRL21"/>
    <property type="match status" value="1"/>
</dbReference>
<proteinExistence type="predicted"/>
<name>W9QMD4_9ROSA</name>
<reference evidence="3" key="1">
    <citation type="submission" date="2013-01" db="EMBL/GenBank/DDBJ databases">
        <title>Draft Genome Sequence of a Mulberry Tree, Morus notabilis C.K. Schneid.</title>
        <authorList>
            <person name="He N."/>
            <person name="Zhao S."/>
        </authorList>
    </citation>
    <scope>NUCLEOTIDE SEQUENCE</scope>
</reference>
<evidence type="ECO:0000259" key="1">
    <source>
        <dbReference type="Pfam" id="PF25019"/>
    </source>
</evidence>
<feature type="domain" description="R13L1/DRL21-like LRR repeat region" evidence="1">
    <location>
        <begin position="85"/>
        <end position="207"/>
    </location>
</feature>